<comment type="pathway">
    <text evidence="2 15">Cofactor biosynthesis; FAD biosynthesis; FAD from FMN: step 1/1.</text>
</comment>
<organism evidence="17 18">
    <name type="scientific">Natronomicrosphaera hydrolytica</name>
    <dbReference type="NCBI Taxonomy" id="3242702"/>
    <lineage>
        <taxon>Bacteria</taxon>
        <taxon>Pseudomonadati</taxon>
        <taxon>Planctomycetota</taxon>
        <taxon>Phycisphaerae</taxon>
        <taxon>Phycisphaerales</taxon>
        <taxon>Phycisphaeraceae</taxon>
        <taxon>Natronomicrosphaera</taxon>
    </lineage>
</organism>
<comment type="pathway">
    <text evidence="3 15">Cofactor biosynthesis; FMN biosynthesis; FMN from riboflavin (ATP route): step 1/1.</text>
</comment>
<evidence type="ECO:0000256" key="7">
    <source>
        <dbReference type="ARBA" id="ARBA00022695"/>
    </source>
</evidence>
<dbReference type="CDD" id="cd02064">
    <property type="entry name" value="FAD_synthetase_N"/>
    <property type="match status" value="1"/>
</dbReference>
<protein>
    <recommendedName>
        <fullName evidence="15">Riboflavin biosynthesis protein</fullName>
    </recommendedName>
    <domain>
        <recommendedName>
            <fullName evidence="15">Riboflavin kinase</fullName>
            <ecNumber evidence="15">2.7.1.26</ecNumber>
        </recommendedName>
        <alternativeName>
            <fullName evidence="15">Flavokinase</fullName>
        </alternativeName>
    </domain>
    <domain>
        <recommendedName>
            <fullName evidence="15">FMN adenylyltransferase</fullName>
            <ecNumber evidence="15">2.7.7.2</ecNumber>
        </recommendedName>
        <alternativeName>
            <fullName evidence="15">FAD pyrophosphorylase</fullName>
        </alternativeName>
        <alternativeName>
            <fullName evidence="15">FAD synthase</fullName>
        </alternativeName>
    </domain>
</protein>
<dbReference type="SUPFAM" id="SSF82114">
    <property type="entry name" value="Riboflavin kinase-like"/>
    <property type="match status" value="1"/>
</dbReference>
<feature type="domain" description="Riboflavin kinase" evidence="16">
    <location>
        <begin position="175"/>
        <end position="302"/>
    </location>
</feature>
<dbReference type="PANTHER" id="PTHR22749">
    <property type="entry name" value="RIBOFLAVIN KINASE/FMN ADENYLYLTRANSFERASE"/>
    <property type="match status" value="1"/>
</dbReference>
<dbReference type="InterPro" id="IPR023468">
    <property type="entry name" value="Riboflavin_kinase"/>
</dbReference>
<comment type="catalytic activity">
    <reaction evidence="14 15">
        <text>FMN + ATP + H(+) = FAD + diphosphate</text>
        <dbReference type="Rhea" id="RHEA:17237"/>
        <dbReference type="ChEBI" id="CHEBI:15378"/>
        <dbReference type="ChEBI" id="CHEBI:30616"/>
        <dbReference type="ChEBI" id="CHEBI:33019"/>
        <dbReference type="ChEBI" id="CHEBI:57692"/>
        <dbReference type="ChEBI" id="CHEBI:58210"/>
        <dbReference type="EC" id="2.7.7.2"/>
    </reaction>
</comment>
<dbReference type="InterPro" id="IPR015865">
    <property type="entry name" value="Riboflavin_kinase_bac/euk"/>
</dbReference>
<dbReference type="Gene3D" id="3.40.50.620">
    <property type="entry name" value="HUPs"/>
    <property type="match status" value="1"/>
</dbReference>
<dbReference type="EC" id="2.7.1.26" evidence="15"/>
<reference evidence="17 18" key="1">
    <citation type="submission" date="2024-08" db="EMBL/GenBank/DDBJ databases">
        <title>Whole-genome sequencing of halo(alkali)philic microorganisms from hypersaline lakes.</title>
        <authorList>
            <person name="Sorokin D.Y."/>
            <person name="Merkel A.Y."/>
            <person name="Messina E."/>
            <person name="Yakimov M."/>
        </authorList>
    </citation>
    <scope>NUCLEOTIDE SEQUENCE [LARGE SCALE GENOMIC DNA]</scope>
    <source>
        <strain evidence="17 18">AB-hyl4</strain>
    </source>
</reference>
<dbReference type="Pfam" id="PF06574">
    <property type="entry name" value="FAD_syn"/>
    <property type="match status" value="1"/>
</dbReference>
<evidence type="ECO:0000256" key="2">
    <source>
        <dbReference type="ARBA" id="ARBA00004726"/>
    </source>
</evidence>
<dbReference type="RefSeq" id="WP_425344416.1">
    <property type="nucleotide sequence ID" value="NZ_JBGUBD010000002.1"/>
</dbReference>
<evidence type="ECO:0000256" key="15">
    <source>
        <dbReference type="PIRNR" id="PIRNR004491"/>
    </source>
</evidence>
<evidence type="ECO:0000256" key="13">
    <source>
        <dbReference type="ARBA" id="ARBA00047880"/>
    </source>
</evidence>
<gene>
    <name evidence="17" type="primary">ribF</name>
    <name evidence="17" type="ORF">ACERK3_04210</name>
</gene>
<dbReference type="Pfam" id="PF01687">
    <property type="entry name" value="Flavokinase"/>
    <property type="match status" value="1"/>
</dbReference>
<evidence type="ECO:0000256" key="10">
    <source>
        <dbReference type="ARBA" id="ARBA00022827"/>
    </source>
</evidence>
<dbReference type="EC" id="2.7.7.2" evidence="15"/>
<dbReference type="InterPro" id="IPR002606">
    <property type="entry name" value="Riboflavin_kinase_bac"/>
</dbReference>
<dbReference type="PANTHER" id="PTHR22749:SF6">
    <property type="entry name" value="RIBOFLAVIN KINASE"/>
    <property type="match status" value="1"/>
</dbReference>
<dbReference type="PIRSF" id="PIRSF004491">
    <property type="entry name" value="FAD_Synth"/>
    <property type="match status" value="1"/>
</dbReference>
<keyword evidence="18" id="KW-1185">Reference proteome</keyword>
<dbReference type="EMBL" id="JBGUBD010000002">
    <property type="protein sequence ID" value="MFA9477493.1"/>
    <property type="molecule type" value="Genomic_DNA"/>
</dbReference>
<evidence type="ECO:0000256" key="4">
    <source>
        <dbReference type="ARBA" id="ARBA00022630"/>
    </source>
</evidence>
<accession>A0ABV4U1L6</accession>
<evidence type="ECO:0000256" key="12">
    <source>
        <dbReference type="ARBA" id="ARBA00023268"/>
    </source>
</evidence>
<dbReference type="Gene3D" id="2.40.30.30">
    <property type="entry name" value="Riboflavin kinase-like"/>
    <property type="match status" value="1"/>
</dbReference>
<keyword evidence="7 15" id="KW-0548">Nucleotidyltransferase</keyword>
<dbReference type="InterPro" id="IPR014729">
    <property type="entry name" value="Rossmann-like_a/b/a_fold"/>
</dbReference>
<keyword evidence="9 15" id="KW-0418">Kinase</keyword>
<comment type="function">
    <text evidence="1">Catalyzes the phosphorylation of riboflavin to FMN followed by the adenylation of FMN to FAD.</text>
</comment>
<dbReference type="InterPro" id="IPR023465">
    <property type="entry name" value="Riboflavin_kinase_dom_sf"/>
</dbReference>
<evidence type="ECO:0000256" key="3">
    <source>
        <dbReference type="ARBA" id="ARBA00005201"/>
    </source>
</evidence>
<evidence type="ECO:0000256" key="14">
    <source>
        <dbReference type="ARBA" id="ARBA00049494"/>
    </source>
</evidence>
<dbReference type="GO" id="GO:0008531">
    <property type="term" value="F:riboflavin kinase activity"/>
    <property type="evidence" value="ECO:0007669"/>
    <property type="project" value="UniProtKB-EC"/>
</dbReference>
<dbReference type="SMART" id="SM00904">
    <property type="entry name" value="Flavokinase"/>
    <property type="match status" value="1"/>
</dbReference>
<proteinExistence type="inferred from homology"/>
<dbReference type="InterPro" id="IPR015864">
    <property type="entry name" value="FAD_synthase"/>
</dbReference>
<evidence type="ECO:0000313" key="18">
    <source>
        <dbReference type="Proteomes" id="UP001575105"/>
    </source>
</evidence>
<evidence type="ECO:0000259" key="16">
    <source>
        <dbReference type="SMART" id="SM00904"/>
    </source>
</evidence>
<evidence type="ECO:0000256" key="5">
    <source>
        <dbReference type="ARBA" id="ARBA00022643"/>
    </source>
</evidence>
<comment type="caution">
    <text evidence="17">The sequence shown here is derived from an EMBL/GenBank/DDBJ whole genome shotgun (WGS) entry which is preliminary data.</text>
</comment>
<evidence type="ECO:0000256" key="11">
    <source>
        <dbReference type="ARBA" id="ARBA00022840"/>
    </source>
</evidence>
<keyword evidence="5 15" id="KW-0288">FMN</keyword>
<evidence type="ECO:0000313" key="17">
    <source>
        <dbReference type="EMBL" id="MFA9477493.1"/>
    </source>
</evidence>
<dbReference type="Proteomes" id="UP001575105">
    <property type="component" value="Unassembled WGS sequence"/>
</dbReference>
<keyword evidence="10 15" id="KW-0274">FAD</keyword>
<keyword evidence="8 15" id="KW-0547">Nucleotide-binding</keyword>
<sequence length="315" mass="34844">MSRQTILSIGNFDGVHRGHQAILAHARQLAAPHAAEVVALTFDPHPARTLRPGTEPPRLTSVHEKVDRLRAAGADRVVVLEPTSAMLGQSPQQFIGKLVDDYAPIAIVEGPDFRFGKARVGDLNMLRELGKQHGYETHVVPSVEVTLGDWRSAIVSSSLVRWLVGRGRVLDAHRCLGAPFELTGPVATGEQRGRTINVPTANLDPAAYSDHIVPADGVYAGLAVTPDAQTHPAALSVGVKPTFGQRQRVVEAHLLDYTGNLYGETITLRFTRWLRDQYRYPNLDMLTRQLHRDIALVRYWHEYDQQAHAHNRRAG</sequence>
<keyword evidence="11 15" id="KW-0067">ATP-binding</keyword>
<keyword evidence="4 15" id="KW-0285">Flavoprotein</keyword>
<dbReference type="NCBIfam" id="TIGR00083">
    <property type="entry name" value="ribF"/>
    <property type="match status" value="1"/>
</dbReference>
<evidence type="ECO:0000256" key="1">
    <source>
        <dbReference type="ARBA" id="ARBA00002121"/>
    </source>
</evidence>
<keyword evidence="6 15" id="KW-0808">Transferase</keyword>
<comment type="catalytic activity">
    <reaction evidence="13 15">
        <text>riboflavin + ATP = FMN + ADP + H(+)</text>
        <dbReference type="Rhea" id="RHEA:14357"/>
        <dbReference type="ChEBI" id="CHEBI:15378"/>
        <dbReference type="ChEBI" id="CHEBI:30616"/>
        <dbReference type="ChEBI" id="CHEBI:57986"/>
        <dbReference type="ChEBI" id="CHEBI:58210"/>
        <dbReference type="ChEBI" id="CHEBI:456216"/>
        <dbReference type="EC" id="2.7.1.26"/>
    </reaction>
</comment>
<evidence type="ECO:0000256" key="8">
    <source>
        <dbReference type="ARBA" id="ARBA00022741"/>
    </source>
</evidence>
<comment type="similarity">
    <text evidence="15">Belongs to the ribF family.</text>
</comment>
<evidence type="ECO:0000256" key="6">
    <source>
        <dbReference type="ARBA" id="ARBA00022679"/>
    </source>
</evidence>
<name>A0ABV4U1L6_9BACT</name>
<dbReference type="GO" id="GO:0003919">
    <property type="term" value="F:FMN adenylyltransferase activity"/>
    <property type="evidence" value="ECO:0007669"/>
    <property type="project" value="UniProtKB-EC"/>
</dbReference>
<keyword evidence="12" id="KW-0511">Multifunctional enzyme</keyword>
<dbReference type="SUPFAM" id="SSF52374">
    <property type="entry name" value="Nucleotidylyl transferase"/>
    <property type="match status" value="1"/>
</dbReference>
<evidence type="ECO:0000256" key="9">
    <source>
        <dbReference type="ARBA" id="ARBA00022777"/>
    </source>
</evidence>